<dbReference type="RefSeq" id="WP_188215860.1">
    <property type="nucleotide sequence ID" value="NZ_BAABGH010000010.1"/>
</dbReference>
<dbReference type="GO" id="GO:0008233">
    <property type="term" value="F:peptidase activity"/>
    <property type="evidence" value="ECO:0007669"/>
    <property type="project" value="UniProtKB-KW"/>
</dbReference>
<gene>
    <name evidence="1" type="ORF">ICJ84_08060</name>
</gene>
<dbReference type="Proteomes" id="UP000602057">
    <property type="component" value="Unassembled WGS sequence"/>
</dbReference>
<dbReference type="CDD" id="cd05483">
    <property type="entry name" value="retropepsin_like_bacteria"/>
    <property type="match status" value="1"/>
</dbReference>
<dbReference type="InterPro" id="IPR021109">
    <property type="entry name" value="Peptidase_aspartic_dom_sf"/>
</dbReference>
<keyword evidence="2" id="KW-1185">Reference proteome</keyword>
<proteinExistence type="predicted"/>
<reference evidence="1" key="1">
    <citation type="journal article" date="2013" name="Int. J. Syst. Evol. Microbiol.">
        <title>Aestuariibaculum suncheonense gen. nov., sp. nov., a marine bacterium of the family Flavobacteriaceae isolated from a tidal flat and emended descriptions of the genera Gaetbulibacter and Tamlana.</title>
        <authorList>
            <person name="Jeong S.H."/>
            <person name="Park M.S."/>
            <person name="Jin H.M."/>
            <person name="Lee K."/>
            <person name="Park W."/>
            <person name="Jeon C.O."/>
        </authorList>
    </citation>
    <scope>NUCLEOTIDE SEQUENCE</scope>
    <source>
        <strain evidence="1">SC17</strain>
    </source>
</reference>
<evidence type="ECO:0000313" key="1">
    <source>
        <dbReference type="EMBL" id="MBD0835385.1"/>
    </source>
</evidence>
<dbReference type="InterPro" id="IPR034122">
    <property type="entry name" value="Retropepsin-like_bacterial"/>
</dbReference>
<keyword evidence="1" id="KW-0645">Protease</keyword>
<name>A0A8J6QE85_9FLAO</name>
<comment type="caution">
    <text evidence="1">The sequence shown here is derived from an EMBL/GenBank/DDBJ whole genome shotgun (WGS) entry which is preliminary data.</text>
</comment>
<protein>
    <submittedName>
        <fullName evidence="1">Clan AA aspartic protease</fullName>
    </submittedName>
</protein>
<sequence>MKIYTLALTLLIALKGFSQDFNQEFNTLNTYKACLLKGDKTLIEDFISNDFRLGVYQAPMATNFFRNFIDNVGKPNTIYWDAIVEDNGQRRCTVHYVYGDKEEVSNVVFSADGKLLYSDYLDTKGFNLNRYEESKKIATFPFVYDRGSIILKAKLNDSDKVLNMLFDTGADGLALKADLQEAMNVKITEERKVFVPGGEMTVNFSAGNTLSLGDFTLKNQNMVMFPKIKQGIDGIIGGSNFFRNYITEVNFERHEIVLYSFGENDFFDDYNATTFRYSEGVPTIPISINSEGNTFESEFILDAGAGYQAIMFGSGTKLQDEDLIIKSMTPLYNSFNTSVGHQTPVQIGLVDSISFAGLTFKDATFALESYEEGRHKGHNVLGSIGIQFLRRFNWVIDLNTYKFYTRMNTKTMLPLDFVIDNYLIGFVNNVLVVKRNLSTEQGTDASESDPLKLWDRIISIEGTSAKELNDTLISKLQQKETLKFQVSRRGQSLEVVL</sequence>
<dbReference type="EMBL" id="JACVXC010000002">
    <property type="protein sequence ID" value="MBD0835385.1"/>
    <property type="molecule type" value="Genomic_DNA"/>
</dbReference>
<dbReference type="Pfam" id="PF13650">
    <property type="entry name" value="Asp_protease_2"/>
    <property type="match status" value="1"/>
</dbReference>
<evidence type="ECO:0000313" key="2">
    <source>
        <dbReference type="Proteomes" id="UP000602057"/>
    </source>
</evidence>
<dbReference type="AlphaFoldDB" id="A0A8J6QE85"/>
<accession>A0A8J6QE85</accession>
<keyword evidence="1" id="KW-0378">Hydrolase</keyword>
<reference evidence="1" key="2">
    <citation type="submission" date="2020-09" db="EMBL/GenBank/DDBJ databases">
        <authorList>
            <person name="Wu Z."/>
        </authorList>
    </citation>
    <scope>NUCLEOTIDE SEQUENCE</scope>
    <source>
        <strain evidence="1">SC17</strain>
    </source>
</reference>
<organism evidence="1 2">
    <name type="scientific">Aestuariibaculum suncheonense</name>
    <dbReference type="NCBI Taxonomy" id="1028745"/>
    <lineage>
        <taxon>Bacteria</taxon>
        <taxon>Pseudomonadati</taxon>
        <taxon>Bacteroidota</taxon>
        <taxon>Flavobacteriia</taxon>
        <taxon>Flavobacteriales</taxon>
        <taxon>Flavobacteriaceae</taxon>
    </lineage>
</organism>
<dbReference type="GO" id="GO:0006508">
    <property type="term" value="P:proteolysis"/>
    <property type="evidence" value="ECO:0007669"/>
    <property type="project" value="UniProtKB-KW"/>
</dbReference>
<dbReference type="Gene3D" id="2.40.70.10">
    <property type="entry name" value="Acid Proteases"/>
    <property type="match status" value="1"/>
</dbReference>